<dbReference type="AlphaFoldDB" id="A0A9D2T6E5"/>
<comment type="caution">
    <text evidence="1">The sequence shown here is derived from an EMBL/GenBank/DDBJ whole genome shotgun (WGS) entry which is preliminary data.</text>
</comment>
<reference evidence="1" key="2">
    <citation type="submission" date="2021-04" db="EMBL/GenBank/DDBJ databases">
        <authorList>
            <person name="Gilroy R."/>
        </authorList>
    </citation>
    <scope>NUCLEOTIDE SEQUENCE</scope>
    <source>
        <strain evidence="1">CHK183-5548</strain>
    </source>
</reference>
<accession>A0A9D2T6E5</accession>
<sequence length="278" mass="32424">MDTQKKSDEYSVSVFDIKQEKKDYDYIAPSQTADTLFSFVKEIRFLEQIIKNKKISARYCKENIEYLGLGIKEIAFPMKCFCDINMHRLGEHLWWYGYYGIAFSKKWGMAHGIQPLQYINVKSDLCKDFGMAFQCALKSNDKEHEALRDYLALQLMYLKPYSGIFKNRNTGEEKIKCFTDECEWRFVAKVSALGMDEIITNPARMSDGALTLMSNSLDGKNESSICFEYEDIKYIILEDMPAYHTFLSFINDSEEIEDIHKQRLISKILVWSEAKGDF</sequence>
<gene>
    <name evidence="1" type="ORF">IAA04_11940</name>
</gene>
<dbReference type="EMBL" id="DWWL01000078">
    <property type="protein sequence ID" value="HJC48748.1"/>
    <property type="molecule type" value="Genomic_DNA"/>
</dbReference>
<protein>
    <submittedName>
        <fullName evidence="1">Uncharacterized protein</fullName>
    </submittedName>
</protein>
<evidence type="ECO:0000313" key="2">
    <source>
        <dbReference type="Proteomes" id="UP000823883"/>
    </source>
</evidence>
<organism evidence="1 2">
    <name type="scientific">Candidatus Lachnoclostridium pullistercoris</name>
    <dbReference type="NCBI Taxonomy" id="2838632"/>
    <lineage>
        <taxon>Bacteria</taxon>
        <taxon>Bacillati</taxon>
        <taxon>Bacillota</taxon>
        <taxon>Clostridia</taxon>
        <taxon>Lachnospirales</taxon>
        <taxon>Lachnospiraceae</taxon>
    </lineage>
</organism>
<proteinExistence type="predicted"/>
<dbReference type="Proteomes" id="UP000823883">
    <property type="component" value="Unassembled WGS sequence"/>
</dbReference>
<name>A0A9D2T6E5_9FIRM</name>
<dbReference type="Pfam" id="PF10899">
    <property type="entry name" value="AbiGi"/>
    <property type="match status" value="1"/>
</dbReference>
<dbReference type="InterPro" id="IPR021223">
    <property type="entry name" value="AbiGi"/>
</dbReference>
<reference evidence="1" key="1">
    <citation type="journal article" date="2021" name="PeerJ">
        <title>Extensive microbial diversity within the chicken gut microbiome revealed by metagenomics and culture.</title>
        <authorList>
            <person name="Gilroy R."/>
            <person name="Ravi A."/>
            <person name="Getino M."/>
            <person name="Pursley I."/>
            <person name="Horton D.L."/>
            <person name="Alikhan N.F."/>
            <person name="Baker D."/>
            <person name="Gharbi K."/>
            <person name="Hall N."/>
            <person name="Watson M."/>
            <person name="Adriaenssens E.M."/>
            <person name="Foster-Nyarko E."/>
            <person name="Jarju S."/>
            <person name="Secka A."/>
            <person name="Antonio M."/>
            <person name="Oren A."/>
            <person name="Chaudhuri R.R."/>
            <person name="La Ragione R."/>
            <person name="Hildebrand F."/>
            <person name="Pallen M.J."/>
        </authorList>
    </citation>
    <scope>NUCLEOTIDE SEQUENCE</scope>
    <source>
        <strain evidence="1">CHK183-5548</strain>
    </source>
</reference>
<evidence type="ECO:0000313" key="1">
    <source>
        <dbReference type="EMBL" id="HJC48748.1"/>
    </source>
</evidence>